<comment type="caution">
    <text evidence="5">The sequence shown here is derived from an EMBL/GenBank/DDBJ whole genome shotgun (WGS) entry which is preliminary data.</text>
</comment>
<dbReference type="Pfam" id="PF00385">
    <property type="entry name" value="Chromo"/>
    <property type="match status" value="1"/>
</dbReference>
<dbReference type="Gene3D" id="2.40.50.40">
    <property type="match status" value="1"/>
</dbReference>
<dbReference type="PROSITE" id="PS50013">
    <property type="entry name" value="CHROMO_2"/>
    <property type="match status" value="1"/>
</dbReference>
<dbReference type="OrthoDB" id="302558at2759"/>
<feature type="compositionally biased region" description="Low complexity" evidence="3">
    <location>
        <begin position="101"/>
        <end position="125"/>
    </location>
</feature>
<evidence type="ECO:0000313" key="5">
    <source>
        <dbReference type="EMBL" id="KRX08790.1"/>
    </source>
</evidence>
<dbReference type="AlphaFoldDB" id="A0A0V0R2Q2"/>
<evidence type="ECO:0000256" key="1">
    <source>
        <dbReference type="ARBA" id="ARBA00004123"/>
    </source>
</evidence>
<feature type="region of interest" description="Disordered" evidence="3">
    <location>
        <begin position="69"/>
        <end position="135"/>
    </location>
</feature>
<dbReference type="InParanoid" id="A0A0V0R2Q2"/>
<evidence type="ECO:0000256" key="2">
    <source>
        <dbReference type="ARBA" id="ARBA00023242"/>
    </source>
</evidence>
<proteinExistence type="predicted"/>
<reference evidence="5 6" key="1">
    <citation type="journal article" date="2015" name="Sci. Rep.">
        <title>Genome of the facultative scuticociliatosis pathogen Pseudocohnilembus persalinus provides insight into its virulence through horizontal gene transfer.</title>
        <authorList>
            <person name="Xiong J."/>
            <person name="Wang G."/>
            <person name="Cheng J."/>
            <person name="Tian M."/>
            <person name="Pan X."/>
            <person name="Warren A."/>
            <person name="Jiang C."/>
            <person name="Yuan D."/>
            <person name="Miao W."/>
        </authorList>
    </citation>
    <scope>NUCLEOTIDE SEQUENCE [LARGE SCALE GENOMIC DNA]</scope>
    <source>
        <strain evidence="5">36N120E</strain>
    </source>
</reference>
<dbReference type="GO" id="GO:0005634">
    <property type="term" value="C:nucleus"/>
    <property type="evidence" value="ECO:0007669"/>
    <property type="project" value="UniProtKB-SubCell"/>
</dbReference>
<dbReference type="InterPro" id="IPR016197">
    <property type="entry name" value="Chromo-like_dom_sf"/>
</dbReference>
<feature type="compositionally biased region" description="Basic and acidic residues" evidence="3">
    <location>
        <begin position="69"/>
        <end position="90"/>
    </location>
</feature>
<evidence type="ECO:0000313" key="6">
    <source>
        <dbReference type="Proteomes" id="UP000054937"/>
    </source>
</evidence>
<evidence type="ECO:0000256" key="3">
    <source>
        <dbReference type="SAM" id="MobiDB-lite"/>
    </source>
</evidence>
<gene>
    <name evidence="5" type="ORF">PPERSA_08101</name>
</gene>
<dbReference type="InterPro" id="IPR023780">
    <property type="entry name" value="Chromo_domain"/>
</dbReference>
<dbReference type="EMBL" id="LDAU01000058">
    <property type="protein sequence ID" value="KRX08790.1"/>
    <property type="molecule type" value="Genomic_DNA"/>
</dbReference>
<dbReference type="SMART" id="SM00298">
    <property type="entry name" value="CHROMO"/>
    <property type="match status" value="1"/>
</dbReference>
<dbReference type="SUPFAM" id="SSF54160">
    <property type="entry name" value="Chromo domain-like"/>
    <property type="match status" value="1"/>
</dbReference>
<evidence type="ECO:0000259" key="4">
    <source>
        <dbReference type="PROSITE" id="PS50013"/>
    </source>
</evidence>
<accession>A0A0V0R2Q2</accession>
<dbReference type="PANTHER" id="PTHR22812">
    <property type="entry name" value="CHROMOBOX PROTEIN"/>
    <property type="match status" value="1"/>
</dbReference>
<comment type="subcellular location">
    <subcellularLocation>
        <location evidence="1">Nucleus</location>
    </subcellularLocation>
</comment>
<sequence>MPALYEVESIINRKIEKDVIFYEIKWKGYPKEQNTFEPIQNLIKDCADLIVQFESKIYQNQFKKLKEGYEKVDAQPETKKSQEVKAEKKGKTQQKQSAEVKQNQTQKQVKKPVQITKKIQKKPQNVSTRQTRSRK</sequence>
<feature type="domain" description="Chromo" evidence="4">
    <location>
        <begin position="5"/>
        <end position="56"/>
    </location>
</feature>
<dbReference type="Proteomes" id="UP000054937">
    <property type="component" value="Unassembled WGS sequence"/>
</dbReference>
<protein>
    <submittedName>
        <fullName evidence="5">Chromo domain protein</fullName>
    </submittedName>
</protein>
<dbReference type="CDD" id="cd00024">
    <property type="entry name" value="CD_CSD"/>
    <property type="match status" value="1"/>
</dbReference>
<feature type="compositionally biased region" description="Polar residues" evidence="3">
    <location>
        <begin position="126"/>
        <end position="135"/>
    </location>
</feature>
<organism evidence="5 6">
    <name type="scientific">Pseudocohnilembus persalinus</name>
    <name type="common">Ciliate</name>
    <dbReference type="NCBI Taxonomy" id="266149"/>
    <lineage>
        <taxon>Eukaryota</taxon>
        <taxon>Sar</taxon>
        <taxon>Alveolata</taxon>
        <taxon>Ciliophora</taxon>
        <taxon>Intramacronucleata</taxon>
        <taxon>Oligohymenophorea</taxon>
        <taxon>Scuticociliatia</taxon>
        <taxon>Philasterida</taxon>
        <taxon>Pseudocohnilembidae</taxon>
        <taxon>Pseudocohnilembus</taxon>
    </lineage>
</organism>
<dbReference type="InterPro" id="IPR051219">
    <property type="entry name" value="Heterochromatin_chromo-domain"/>
</dbReference>
<keyword evidence="6" id="KW-1185">Reference proteome</keyword>
<name>A0A0V0R2Q2_PSEPJ</name>
<dbReference type="InterPro" id="IPR000953">
    <property type="entry name" value="Chromo/chromo_shadow_dom"/>
</dbReference>
<keyword evidence="2" id="KW-0539">Nucleus</keyword>